<dbReference type="RefSeq" id="WP_046773011.1">
    <property type="nucleotide sequence ID" value="NZ_LBMC01000093.1"/>
</dbReference>
<dbReference type="STRING" id="419479.SAMN04488563_4998"/>
<keyword evidence="3" id="KW-1185">Reference proteome</keyword>
<evidence type="ECO:0000313" key="2">
    <source>
        <dbReference type="EMBL" id="SDU75587.1"/>
    </source>
</evidence>
<reference evidence="3" key="1">
    <citation type="submission" date="2016-10" db="EMBL/GenBank/DDBJ databases">
        <authorList>
            <person name="Varghese N."/>
            <person name="Submissions S."/>
        </authorList>
    </citation>
    <scope>NUCLEOTIDE SEQUENCE [LARGE SCALE GENOMIC DNA]</scope>
    <source>
        <strain evidence="3">DSM 45079</strain>
    </source>
</reference>
<dbReference type="PROSITE" id="PS51318">
    <property type="entry name" value="TAT"/>
    <property type="match status" value="1"/>
</dbReference>
<organism evidence="2 3">
    <name type="scientific">Jiangella alkaliphila</name>
    <dbReference type="NCBI Taxonomy" id="419479"/>
    <lineage>
        <taxon>Bacteria</taxon>
        <taxon>Bacillati</taxon>
        <taxon>Actinomycetota</taxon>
        <taxon>Actinomycetes</taxon>
        <taxon>Jiangellales</taxon>
        <taxon>Jiangellaceae</taxon>
        <taxon>Jiangella</taxon>
    </lineage>
</organism>
<feature type="signal peptide" evidence="1">
    <location>
        <begin position="1"/>
        <end position="30"/>
    </location>
</feature>
<dbReference type="InterPro" id="IPR006311">
    <property type="entry name" value="TAT_signal"/>
</dbReference>
<dbReference type="Proteomes" id="UP000182977">
    <property type="component" value="Chromosome I"/>
</dbReference>
<name>A0A1H2L3D7_9ACTN</name>
<feature type="chain" id="PRO_5038880060" description="Gluconate 2-dehydrogenase subunit 3" evidence="1">
    <location>
        <begin position="31"/>
        <end position="295"/>
    </location>
</feature>
<sequence length="295" mass="31209">MPVPARDLGRRAFLARMGVLGAAAAIPALAAPSAAASPSALSPLVGLLRPVLAELSRDTIRGLVVMVCPGPDAYSRAQGTPRDEPGALEARGDDFMIASLDGFVPFPDQLATPLAAALSTAVDDIGLPLPPGLLPPLFPPVWTLDQVLQELLENDETLPLSLVVALLLNVVATQVNPLALNGPFLSPFARLSLEEKCRAFELLEGPDADLVALLDAGLPEPLRSSISGLLRFLAGALLEFSTFGSYNEWGVYDGAARELTDRPVGWQLSGYQPDGVVDGWDDFIGYYEGRTEVEA</sequence>
<protein>
    <recommendedName>
        <fullName evidence="4">Gluconate 2-dehydrogenase subunit 3</fullName>
    </recommendedName>
</protein>
<dbReference type="EMBL" id="LT629791">
    <property type="protein sequence ID" value="SDU75587.1"/>
    <property type="molecule type" value="Genomic_DNA"/>
</dbReference>
<dbReference type="OrthoDB" id="4167826at2"/>
<dbReference type="AlphaFoldDB" id="A0A1H2L3D7"/>
<evidence type="ECO:0000313" key="3">
    <source>
        <dbReference type="Proteomes" id="UP000182977"/>
    </source>
</evidence>
<accession>A0A1H2L3D7</accession>
<evidence type="ECO:0008006" key="4">
    <source>
        <dbReference type="Google" id="ProtNLM"/>
    </source>
</evidence>
<proteinExistence type="predicted"/>
<evidence type="ECO:0000256" key="1">
    <source>
        <dbReference type="SAM" id="SignalP"/>
    </source>
</evidence>
<gene>
    <name evidence="2" type="ORF">SAMN04488563_4998</name>
</gene>
<keyword evidence="1" id="KW-0732">Signal</keyword>